<evidence type="ECO:0000256" key="1">
    <source>
        <dbReference type="ARBA" id="ARBA00023015"/>
    </source>
</evidence>
<dbReference type="SMART" id="SM00895">
    <property type="entry name" value="FCD"/>
    <property type="match status" value="1"/>
</dbReference>
<evidence type="ECO:0000259" key="4">
    <source>
        <dbReference type="PROSITE" id="PS50949"/>
    </source>
</evidence>
<keyword evidence="1" id="KW-0805">Transcription regulation</keyword>
<dbReference type="AlphaFoldDB" id="A0A2G6KG96"/>
<evidence type="ECO:0000256" key="3">
    <source>
        <dbReference type="ARBA" id="ARBA00023163"/>
    </source>
</evidence>
<dbReference type="Pfam" id="PF00392">
    <property type="entry name" value="GntR"/>
    <property type="match status" value="1"/>
</dbReference>
<dbReference type="PANTHER" id="PTHR43537">
    <property type="entry name" value="TRANSCRIPTIONAL REGULATOR, GNTR FAMILY"/>
    <property type="match status" value="1"/>
</dbReference>
<dbReference type="SUPFAM" id="SSF46785">
    <property type="entry name" value="Winged helix' DNA-binding domain"/>
    <property type="match status" value="1"/>
</dbReference>
<dbReference type="Pfam" id="PF07729">
    <property type="entry name" value="FCD"/>
    <property type="match status" value="1"/>
</dbReference>
<keyword evidence="3" id="KW-0804">Transcription</keyword>
<reference evidence="5 6" key="1">
    <citation type="submission" date="2017-10" db="EMBL/GenBank/DDBJ databases">
        <title>Novel microbial diversity and functional potential in the marine mammal oral microbiome.</title>
        <authorList>
            <person name="Dudek N.K."/>
            <person name="Sun C.L."/>
            <person name="Burstein D."/>
            <person name="Kantor R.S."/>
            <person name="Aliaga Goltsman D.S."/>
            <person name="Bik E.M."/>
            <person name="Thomas B.C."/>
            <person name="Banfield J.F."/>
            <person name="Relman D.A."/>
        </authorList>
    </citation>
    <scope>NUCLEOTIDE SEQUENCE [LARGE SCALE GENOMIC DNA]</scope>
    <source>
        <strain evidence="5">DOLJORAL78_47_16</strain>
    </source>
</reference>
<dbReference type="GO" id="GO:0003677">
    <property type="term" value="F:DNA binding"/>
    <property type="evidence" value="ECO:0007669"/>
    <property type="project" value="UniProtKB-KW"/>
</dbReference>
<evidence type="ECO:0000313" key="5">
    <source>
        <dbReference type="EMBL" id="PIE34677.1"/>
    </source>
</evidence>
<name>A0A2G6KG96_9BACT</name>
<dbReference type="InterPro" id="IPR036390">
    <property type="entry name" value="WH_DNA-bd_sf"/>
</dbReference>
<protein>
    <recommendedName>
        <fullName evidence="4">HTH gntR-type domain-containing protein</fullName>
    </recommendedName>
</protein>
<dbReference type="EMBL" id="PDSK01000079">
    <property type="protein sequence ID" value="PIE34677.1"/>
    <property type="molecule type" value="Genomic_DNA"/>
</dbReference>
<gene>
    <name evidence="5" type="ORF">CSA56_07045</name>
</gene>
<dbReference type="SUPFAM" id="SSF48008">
    <property type="entry name" value="GntR ligand-binding domain-like"/>
    <property type="match status" value="1"/>
</dbReference>
<evidence type="ECO:0000256" key="2">
    <source>
        <dbReference type="ARBA" id="ARBA00023125"/>
    </source>
</evidence>
<proteinExistence type="predicted"/>
<dbReference type="InterPro" id="IPR011711">
    <property type="entry name" value="GntR_C"/>
</dbReference>
<dbReference type="InterPro" id="IPR000524">
    <property type="entry name" value="Tscrpt_reg_HTH_GntR"/>
</dbReference>
<dbReference type="Gene3D" id="1.20.120.530">
    <property type="entry name" value="GntR ligand-binding domain-like"/>
    <property type="match status" value="1"/>
</dbReference>
<comment type="caution">
    <text evidence="5">The sequence shown here is derived from an EMBL/GenBank/DDBJ whole genome shotgun (WGS) entry which is preliminary data.</text>
</comment>
<dbReference type="CDD" id="cd07377">
    <property type="entry name" value="WHTH_GntR"/>
    <property type="match status" value="1"/>
</dbReference>
<dbReference type="InterPro" id="IPR008920">
    <property type="entry name" value="TF_FadR/GntR_C"/>
</dbReference>
<dbReference type="Gene3D" id="1.10.10.10">
    <property type="entry name" value="Winged helix-like DNA-binding domain superfamily/Winged helix DNA-binding domain"/>
    <property type="match status" value="1"/>
</dbReference>
<evidence type="ECO:0000313" key="6">
    <source>
        <dbReference type="Proteomes" id="UP000230821"/>
    </source>
</evidence>
<dbReference type="InterPro" id="IPR036388">
    <property type="entry name" value="WH-like_DNA-bd_sf"/>
</dbReference>
<dbReference type="PROSITE" id="PS50949">
    <property type="entry name" value="HTH_GNTR"/>
    <property type="match status" value="1"/>
</dbReference>
<dbReference type="GO" id="GO:0003700">
    <property type="term" value="F:DNA-binding transcription factor activity"/>
    <property type="evidence" value="ECO:0007669"/>
    <property type="project" value="InterPro"/>
</dbReference>
<sequence length="243" mass="27928">MSQNIISLPSFKRDNLVEMVFETLKEKILSGEFKDGDRLPTQEVLCKQFGVSRTVMMGSLHKLSSLGLVESQQGRGTFVRLPDTKAVLEPMFNALLLDKPSTRELTETRYYLERIIARLAAKHIDEQQAKELQDLVAVMDRNFQNSDIKAFSQGDLAFHMKLAEASKNTILRRIIEIIREMLAKFLDEFNRTPGAAERANEHHRKICDAVVHHDADSAEQEMRLHLRDVMTILHDQYHLDVDI</sequence>
<dbReference type="SMART" id="SM00345">
    <property type="entry name" value="HTH_GNTR"/>
    <property type="match status" value="1"/>
</dbReference>
<accession>A0A2G6KG96</accession>
<dbReference type="PANTHER" id="PTHR43537:SF5">
    <property type="entry name" value="UXU OPERON TRANSCRIPTIONAL REGULATOR"/>
    <property type="match status" value="1"/>
</dbReference>
<keyword evidence="2" id="KW-0238">DNA-binding</keyword>
<organism evidence="5 6">
    <name type="scientific">candidate division KSB3 bacterium</name>
    <dbReference type="NCBI Taxonomy" id="2044937"/>
    <lineage>
        <taxon>Bacteria</taxon>
        <taxon>candidate division KSB3</taxon>
    </lineage>
</organism>
<dbReference type="Proteomes" id="UP000230821">
    <property type="component" value="Unassembled WGS sequence"/>
</dbReference>
<feature type="domain" description="HTH gntR-type" evidence="4">
    <location>
        <begin position="14"/>
        <end position="82"/>
    </location>
</feature>